<keyword evidence="2" id="KW-1185">Reference proteome</keyword>
<dbReference type="RefSeq" id="WP_122166071.1">
    <property type="nucleotide sequence ID" value="NZ_JAMOIB010000015.1"/>
</dbReference>
<dbReference type="EMBL" id="RFFM01000002">
    <property type="protein sequence ID" value="RMH90557.1"/>
    <property type="molecule type" value="Genomic_DNA"/>
</dbReference>
<protein>
    <submittedName>
        <fullName evidence="1">Thioesterase</fullName>
    </submittedName>
</protein>
<proteinExistence type="predicted"/>
<dbReference type="GO" id="GO:0047617">
    <property type="term" value="F:fatty acyl-CoA hydrolase activity"/>
    <property type="evidence" value="ECO:0007669"/>
    <property type="project" value="TreeGrafter"/>
</dbReference>
<dbReference type="Proteomes" id="UP000269774">
    <property type="component" value="Unassembled WGS sequence"/>
</dbReference>
<sequence>MLLTSYRTAIPAEWVDYNGHLRDAFYLLIFSYATDALMDRIGLDEAGRARTGHTLYTLECHLNYLNEVKLGDEVEVRTHLLAYDHKRLHVHLALYRPGEEQLLAASEQMLMNIDRSVGRSSAFDEEVLASVRALHETQRGLPRPIHIGRVIGLPGEAGHGGPPSGRA</sequence>
<dbReference type="SUPFAM" id="SSF54637">
    <property type="entry name" value="Thioesterase/thiol ester dehydrase-isomerase"/>
    <property type="match status" value="1"/>
</dbReference>
<name>A0A3M2HWK0_9GAMM</name>
<dbReference type="AlphaFoldDB" id="A0A3M2HWK0"/>
<dbReference type="InterPro" id="IPR029069">
    <property type="entry name" value="HotDog_dom_sf"/>
</dbReference>
<comment type="caution">
    <text evidence="1">The sequence shown here is derived from an EMBL/GenBank/DDBJ whole genome shotgun (WGS) entry which is preliminary data.</text>
</comment>
<dbReference type="InterPro" id="IPR050563">
    <property type="entry name" value="4-hydroxybenzoyl-CoA_TE"/>
</dbReference>
<dbReference type="PANTHER" id="PTHR31793">
    <property type="entry name" value="4-HYDROXYBENZOYL-COA THIOESTERASE FAMILY MEMBER"/>
    <property type="match status" value="1"/>
</dbReference>
<reference evidence="1 2" key="1">
    <citation type="submission" date="2018-10" db="EMBL/GenBank/DDBJ databases">
        <title>Pseudomonas zhaodongensis NEAU-ST5-21(T) genome.</title>
        <authorList>
            <person name="Peng J."/>
            <person name="Liu Z.-P."/>
        </authorList>
    </citation>
    <scope>NUCLEOTIDE SEQUENCE [LARGE SCALE GENOMIC DNA]</scope>
    <source>
        <strain evidence="1 2">NEAU-ST5-21</strain>
    </source>
</reference>
<dbReference type="PANTHER" id="PTHR31793:SF2">
    <property type="entry name" value="BLR1345 PROTEIN"/>
    <property type="match status" value="1"/>
</dbReference>
<dbReference type="CDD" id="cd00586">
    <property type="entry name" value="4HBT"/>
    <property type="match status" value="1"/>
</dbReference>
<accession>A0A3M2HWK0</accession>
<gene>
    <name evidence="1" type="ORF">EA797_13830</name>
</gene>
<dbReference type="Gene3D" id="3.10.129.10">
    <property type="entry name" value="Hotdog Thioesterase"/>
    <property type="match status" value="1"/>
</dbReference>
<dbReference type="Pfam" id="PF13279">
    <property type="entry name" value="4HBT_2"/>
    <property type="match status" value="1"/>
</dbReference>
<organism evidence="1 2">
    <name type="scientific">Stutzerimonas zhaodongensis</name>
    <dbReference type="NCBI Taxonomy" id="1176257"/>
    <lineage>
        <taxon>Bacteria</taxon>
        <taxon>Pseudomonadati</taxon>
        <taxon>Pseudomonadota</taxon>
        <taxon>Gammaproteobacteria</taxon>
        <taxon>Pseudomonadales</taxon>
        <taxon>Pseudomonadaceae</taxon>
        <taxon>Stutzerimonas</taxon>
    </lineage>
</organism>
<evidence type="ECO:0000313" key="1">
    <source>
        <dbReference type="EMBL" id="RMH90557.1"/>
    </source>
</evidence>
<dbReference type="OrthoDB" id="6117985at2"/>
<evidence type="ECO:0000313" key="2">
    <source>
        <dbReference type="Proteomes" id="UP000269774"/>
    </source>
</evidence>